<dbReference type="PANTHER" id="PTHR46206">
    <property type="entry name" value="CYTOCHROME P450"/>
    <property type="match status" value="1"/>
</dbReference>
<dbReference type="InterPro" id="IPR036396">
    <property type="entry name" value="Cyt_P450_sf"/>
</dbReference>
<keyword evidence="9" id="KW-1185">Reference proteome</keyword>
<organism evidence="8 9">
    <name type="scientific">Lasiodiplodia theobromae</name>
    <dbReference type="NCBI Taxonomy" id="45133"/>
    <lineage>
        <taxon>Eukaryota</taxon>
        <taxon>Fungi</taxon>
        <taxon>Dikarya</taxon>
        <taxon>Ascomycota</taxon>
        <taxon>Pezizomycotina</taxon>
        <taxon>Dothideomycetes</taxon>
        <taxon>Dothideomycetes incertae sedis</taxon>
        <taxon>Botryosphaeriales</taxon>
        <taxon>Botryosphaeriaceae</taxon>
        <taxon>Lasiodiplodia</taxon>
    </lineage>
</organism>
<sequence length="422" mass="47847">MGQVYAMLKNGTPMVRITTEDGEEEVIVNHKFFNEIKNLPDNTLSIVEGINFATAGDYSHVQILSPIGQTAIRSDLTPGLPRLAPILSEESDLALGRVLPQFQNPTAVSVYPSVLSIIAQITSRVFVGKDLGRNPRWQELSHQYSTQAFEASHAIKQWKPWLRPLVHRFLPEIRKLNFLYSEAVELLKNDAISNIKREEDILTNWLAAKFPEWATNYELQASIQMEIAMAAIHTSSMALAHLIFDLAAYPEYVQPLRDEINEVLHEAGGFTKEAMAKLKKMDSFMKESQCRNPPALTTFKRKALKGFTLSDGTFIPKGTILEVDGANRYWDLELYENADHFDGFRFYRLREQLNEPNKHQFVSSSNEYLHWGMGRHACPGRFFAGNEIKTVLAKILLSYDISLPKGATRRPKNIVFSTQVSS</sequence>
<dbReference type="Pfam" id="PF00067">
    <property type="entry name" value="p450"/>
    <property type="match status" value="1"/>
</dbReference>
<comment type="caution">
    <text evidence="8">The sequence shown here is derived from an EMBL/GenBank/DDBJ whole genome shotgun (WGS) entry which is preliminary data.</text>
</comment>
<evidence type="ECO:0000256" key="4">
    <source>
        <dbReference type="ARBA" id="ARBA00023002"/>
    </source>
</evidence>
<evidence type="ECO:0000256" key="6">
    <source>
        <dbReference type="PIRSR" id="PIRSR602403-1"/>
    </source>
</evidence>
<dbReference type="EMBL" id="VCHE01000110">
    <property type="protein sequence ID" value="KAB2571137.1"/>
    <property type="molecule type" value="Genomic_DNA"/>
</dbReference>
<evidence type="ECO:0000313" key="8">
    <source>
        <dbReference type="EMBL" id="KAB2571137.1"/>
    </source>
</evidence>
<proteinExistence type="inferred from homology"/>
<keyword evidence="3 6" id="KW-0479">Metal-binding</keyword>
<dbReference type="SUPFAM" id="SSF48264">
    <property type="entry name" value="Cytochrome P450"/>
    <property type="match status" value="1"/>
</dbReference>
<evidence type="ECO:0000256" key="3">
    <source>
        <dbReference type="ARBA" id="ARBA00022723"/>
    </source>
</evidence>
<dbReference type="PRINTS" id="PR00465">
    <property type="entry name" value="EP450IV"/>
</dbReference>
<dbReference type="Proteomes" id="UP000325902">
    <property type="component" value="Unassembled WGS sequence"/>
</dbReference>
<keyword evidence="6 7" id="KW-0349">Heme</keyword>
<keyword evidence="7" id="KW-0503">Monooxygenase</keyword>
<evidence type="ECO:0000256" key="2">
    <source>
        <dbReference type="ARBA" id="ARBA00010617"/>
    </source>
</evidence>
<dbReference type="GO" id="GO:0004497">
    <property type="term" value="F:monooxygenase activity"/>
    <property type="evidence" value="ECO:0007669"/>
    <property type="project" value="UniProtKB-KW"/>
</dbReference>
<dbReference type="InterPro" id="IPR002403">
    <property type="entry name" value="Cyt_P450_E_grp-IV"/>
</dbReference>
<evidence type="ECO:0000313" key="9">
    <source>
        <dbReference type="Proteomes" id="UP000325902"/>
    </source>
</evidence>
<dbReference type="CDD" id="cd11041">
    <property type="entry name" value="CYP503A1-like"/>
    <property type="match status" value="1"/>
</dbReference>
<dbReference type="PROSITE" id="PS00086">
    <property type="entry name" value="CYTOCHROME_P450"/>
    <property type="match status" value="1"/>
</dbReference>
<evidence type="ECO:0000256" key="7">
    <source>
        <dbReference type="RuleBase" id="RU000461"/>
    </source>
</evidence>
<gene>
    <name evidence="8" type="primary">CYP503A1_0</name>
    <name evidence="8" type="ORF">DBV05_g10188</name>
</gene>
<name>A0A5N5D0N3_9PEZI</name>
<dbReference type="GO" id="GO:0016705">
    <property type="term" value="F:oxidoreductase activity, acting on paired donors, with incorporation or reduction of molecular oxygen"/>
    <property type="evidence" value="ECO:0007669"/>
    <property type="project" value="InterPro"/>
</dbReference>
<dbReference type="OrthoDB" id="1844152at2759"/>
<reference evidence="8 9" key="1">
    <citation type="journal article" date="2019" name="Sci. Rep.">
        <title>A multi-omics analysis of the grapevine pathogen Lasiodiplodia theobromae reveals that temperature affects the expression of virulence- and pathogenicity-related genes.</title>
        <authorList>
            <person name="Felix C."/>
            <person name="Meneses R."/>
            <person name="Goncalves M.F.M."/>
            <person name="Tilleman L."/>
            <person name="Duarte A.S."/>
            <person name="Jorrin-Novo J.V."/>
            <person name="Van de Peer Y."/>
            <person name="Deforce D."/>
            <person name="Van Nieuwerburgh F."/>
            <person name="Esteves A.C."/>
            <person name="Alves A."/>
        </authorList>
    </citation>
    <scope>NUCLEOTIDE SEQUENCE [LARGE SCALE GENOMIC DNA]</scope>
    <source>
        <strain evidence="8 9">LA-SOL3</strain>
    </source>
</reference>
<dbReference type="GO" id="GO:0020037">
    <property type="term" value="F:heme binding"/>
    <property type="evidence" value="ECO:0007669"/>
    <property type="project" value="InterPro"/>
</dbReference>
<feature type="binding site" description="axial binding residue" evidence="6">
    <location>
        <position position="378"/>
    </location>
    <ligand>
        <name>heme</name>
        <dbReference type="ChEBI" id="CHEBI:30413"/>
    </ligand>
    <ligandPart>
        <name>Fe</name>
        <dbReference type="ChEBI" id="CHEBI:18248"/>
    </ligandPart>
</feature>
<dbReference type="Gene3D" id="1.10.630.10">
    <property type="entry name" value="Cytochrome P450"/>
    <property type="match status" value="1"/>
</dbReference>
<dbReference type="GO" id="GO:0005506">
    <property type="term" value="F:iron ion binding"/>
    <property type="evidence" value="ECO:0007669"/>
    <property type="project" value="InterPro"/>
</dbReference>
<dbReference type="PANTHER" id="PTHR46206:SF7">
    <property type="entry name" value="P450, PUTATIVE (EUROFUNG)-RELATED"/>
    <property type="match status" value="1"/>
</dbReference>
<protein>
    <submittedName>
        <fullName evidence="8">Ent-kaurene oxidase</fullName>
    </submittedName>
</protein>
<accession>A0A5N5D0N3</accession>
<comment type="similarity">
    <text evidence="2 7">Belongs to the cytochrome P450 family.</text>
</comment>
<keyword evidence="4 7" id="KW-0560">Oxidoreductase</keyword>
<evidence type="ECO:0000256" key="1">
    <source>
        <dbReference type="ARBA" id="ARBA00001971"/>
    </source>
</evidence>
<comment type="cofactor">
    <cofactor evidence="1 6">
        <name>heme</name>
        <dbReference type="ChEBI" id="CHEBI:30413"/>
    </cofactor>
</comment>
<evidence type="ECO:0000256" key="5">
    <source>
        <dbReference type="ARBA" id="ARBA00023004"/>
    </source>
</evidence>
<keyword evidence="5 6" id="KW-0408">Iron</keyword>
<dbReference type="InterPro" id="IPR017972">
    <property type="entry name" value="Cyt_P450_CS"/>
</dbReference>
<dbReference type="InterPro" id="IPR001128">
    <property type="entry name" value="Cyt_P450"/>
</dbReference>
<dbReference type="AlphaFoldDB" id="A0A5N5D0N3"/>